<gene>
    <name evidence="4" type="ORF">LRAMOSA00376</name>
</gene>
<proteinExistence type="inferred from homology"/>
<dbReference type="InterPro" id="IPR008254">
    <property type="entry name" value="Flavodoxin/NO_synth"/>
</dbReference>
<dbReference type="PANTHER" id="PTHR30546">
    <property type="entry name" value="FLAVODOXIN-RELATED PROTEIN WRBA-RELATED"/>
    <property type="match status" value="1"/>
</dbReference>
<feature type="region of interest" description="Disordered" evidence="2">
    <location>
        <begin position="218"/>
        <end position="239"/>
    </location>
</feature>
<organism evidence="4">
    <name type="scientific">Lichtheimia ramosa</name>
    <dbReference type="NCBI Taxonomy" id="688394"/>
    <lineage>
        <taxon>Eukaryota</taxon>
        <taxon>Fungi</taxon>
        <taxon>Fungi incertae sedis</taxon>
        <taxon>Mucoromycota</taxon>
        <taxon>Mucoromycotina</taxon>
        <taxon>Mucoromycetes</taxon>
        <taxon>Mucorales</taxon>
        <taxon>Lichtheimiaceae</taxon>
        <taxon>Lichtheimia</taxon>
    </lineage>
</organism>
<feature type="compositionally biased region" description="Polar residues" evidence="2">
    <location>
        <begin position="382"/>
        <end position="402"/>
    </location>
</feature>
<evidence type="ECO:0000256" key="2">
    <source>
        <dbReference type="SAM" id="MobiDB-lite"/>
    </source>
</evidence>
<dbReference type="InterPro" id="IPR010089">
    <property type="entry name" value="Flavoprotein_WrbA-like"/>
</dbReference>
<dbReference type="NCBIfam" id="NF002999">
    <property type="entry name" value="PRK03767.1"/>
    <property type="match status" value="1"/>
</dbReference>
<feature type="compositionally biased region" description="Basic and acidic residues" evidence="2">
    <location>
        <begin position="327"/>
        <end position="341"/>
    </location>
</feature>
<dbReference type="Pfam" id="PF03358">
    <property type="entry name" value="FMN_red"/>
    <property type="match status" value="1"/>
</dbReference>
<dbReference type="GO" id="GO:0010181">
    <property type="term" value="F:FMN binding"/>
    <property type="evidence" value="ECO:0007669"/>
    <property type="project" value="InterPro"/>
</dbReference>
<dbReference type="AlphaFoldDB" id="A0A077W8U8"/>
<sequence>MPKCFVIYYSLYGHVATLSKHVQKGLESKGIDVEVYQTLPIAYANDEMMLIMAFKKVPETLTDSILEKMHAPAKTDDPIITVDKLTEADGFMFGIPTRFGTMPAQWRSFLDATGRLWASGALAGKFCGTFFSSASQHGGQETTAYMTIPYLAHHGINYVSFGFANASLFSNDEVIGGSAYGAGTVTNGDGSRQPSETELAIARNQAENFADILIQYQRGKERSSSTSGDATRKAAADNKQQLAATNAADGSSGAGGATATGAAAGAAAGAGVGAGAAGIAAANNNGTAAATADSDASIRSIKAASTQKNANNADQETPVITTTNPEGHTERPAETAAKTEEAGVAQNAAAAGTAGAAGSAATAPAAEGTKETSATTGAPKDTSAQPSTGVTEQQQPVSTEPSQRPKKKKSKLWRLCCGAEGLD</sequence>
<dbReference type="Gene3D" id="3.40.50.360">
    <property type="match status" value="1"/>
</dbReference>
<dbReference type="OrthoDB" id="504689at2759"/>
<evidence type="ECO:0000259" key="3">
    <source>
        <dbReference type="PROSITE" id="PS50902"/>
    </source>
</evidence>
<dbReference type="FunFam" id="3.40.50.360:FF:000001">
    <property type="entry name" value="NAD(P)H dehydrogenase (Quinone) FQR1-like"/>
    <property type="match status" value="1"/>
</dbReference>
<comment type="similarity">
    <text evidence="1">Belongs to the WrbA family.</text>
</comment>
<evidence type="ECO:0000256" key="1">
    <source>
        <dbReference type="ARBA" id="ARBA00006961"/>
    </source>
</evidence>
<dbReference type="GO" id="GO:0003955">
    <property type="term" value="F:NAD(P)H dehydrogenase (quinone) activity"/>
    <property type="evidence" value="ECO:0007669"/>
    <property type="project" value="InterPro"/>
</dbReference>
<dbReference type="EMBL" id="LK023313">
    <property type="protein sequence ID" value="CDS02974.1"/>
    <property type="molecule type" value="Genomic_DNA"/>
</dbReference>
<dbReference type="PROSITE" id="PS50902">
    <property type="entry name" value="FLAVODOXIN_LIKE"/>
    <property type="match status" value="1"/>
</dbReference>
<name>A0A077W8U8_9FUNG</name>
<dbReference type="InterPro" id="IPR005025">
    <property type="entry name" value="FMN_Rdtase-like_dom"/>
</dbReference>
<dbReference type="InterPro" id="IPR029039">
    <property type="entry name" value="Flavoprotein-like_sf"/>
</dbReference>
<protein>
    <recommendedName>
        <fullName evidence="3">Flavodoxin-like domain-containing protein</fullName>
    </recommendedName>
</protein>
<feature type="domain" description="Flavodoxin-like" evidence="3">
    <location>
        <begin position="4"/>
        <end position="209"/>
    </location>
</feature>
<evidence type="ECO:0000313" key="4">
    <source>
        <dbReference type="EMBL" id="CDS02974.1"/>
    </source>
</evidence>
<dbReference type="NCBIfam" id="TIGR01755">
    <property type="entry name" value="flav_wrbA"/>
    <property type="match status" value="1"/>
</dbReference>
<accession>A0A077W8U8</accession>
<reference evidence="4" key="1">
    <citation type="journal article" date="2014" name="Genome Announc.">
        <title>De novo whole-genome sequence and genome annotation of Lichtheimia ramosa.</title>
        <authorList>
            <person name="Linde J."/>
            <person name="Schwartze V."/>
            <person name="Binder U."/>
            <person name="Lass-Florl C."/>
            <person name="Voigt K."/>
            <person name="Horn F."/>
        </authorList>
    </citation>
    <scope>NUCLEOTIDE SEQUENCE</scope>
    <source>
        <strain evidence="4">JMRC FSU:6197</strain>
    </source>
</reference>
<feature type="region of interest" description="Disordered" evidence="2">
    <location>
        <begin position="303"/>
        <end position="423"/>
    </location>
</feature>
<feature type="compositionally biased region" description="Low complexity" evidence="2">
    <location>
        <begin position="342"/>
        <end position="367"/>
    </location>
</feature>
<dbReference type="SUPFAM" id="SSF52218">
    <property type="entry name" value="Flavoproteins"/>
    <property type="match status" value="1"/>
</dbReference>
<dbReference type="GO" id="GO:0016020">
    <property type="term" value="C:membrane"/>
    <property type="evidence" value="ECO:0007669"/>
    <property type="project" value="TreeGrafter"/>
</dbReference>
<feature type="compositionally biased region" description="Polar residues" evidence="2">
    <location>
        <begin position="303"/>
        <end position="326"/>
    </location>
</feature>
<dbReference type="PANTHER" id="PTHR30546:SF23">
    <property type="entry name" value="FLAVOPROTEIN-LIKE PROTEIN YCP4-RELATED"/>
    <property type="match status" value="1"/>
</dbReference>